<evidence type="ECO:0000313" key="8">
    <source>
        <dbReference type="EMBL" id="WGH92824.1"/>
    </source>
</evidence>
<reference evidence="8 9" key="1">
    <citation type="submission" date="2023-03" db="EMBL/GenBank/DDBJ databases">
        <title>Complete genome sequences of several Auritidibacter ignavus strains isolated from ear infections.</title>
        <authorList>
            <person name="Baehr T."/>
            <person name="Baumhoegger A.M."/>
        </authorList>
    </citation>
    <scope>NUCLEOTIDE SEQUENCE [LARGE SCALE GENOMIC DNA]</scope>
    <source>
        <strain evidence="8 9">BABAE-6</strain>
    </source>
</reference>
<keyword evidence="2" id="KW-0805">Transcription regulation</keyword>
<dbReference type="InterPro" id="IPR001789">
    <property type="entry name" value="Sig_transdc_resp-reg_receiver"/>
</dbReference>
<dbReference type="InterPro" id="IPR039420">
    <property type="entry name" value="WalR-like"/>
</dbReference>
<keyword evidence="9" id="KW-1185">Reference proteome</keyword>
<evidence type="ECO:0000256" key="5">
    <source>
        <dbReference type="PROSITE-ProRule" id="PRU00169"/>
    </source>
</evidence>
<dbReference type="InterPro" id="IPR011006">
    <property type="entry name" value="CheY-like_superfamily"/>
</dbReference>
<dbReference type="SUPFAM" id="SSF52172">
    <property type="entry name" value="CheY-like"/>
    <property type="match status" value="1"/>
</dbReference>
<keyword evidence="4" id="KW-0804">Transcription</keyword>
<dbReference type="AlphaFoldDB" id="A0AAJ6AIC3"/>
<accession>A0AAJ6AIC3</accession>
<sequence>MIKLMLIDDHPVVRAGLRAILESFADISVVAEGADGTAALADHRPDGVDVVVMDLQMRGMGGLEATRALAEEAQQTGSAPPVLILTTYDSQADILAAVSAGAVGYLLKDAAEDRLHEAVQAAARGDHAFSSRVSQVLISRAQQPADTQLSARELQILQALTTGESNRDIARSLFISQATVKTHLVHIYQKLGVDNRTQAIAVAREQRLV</sequence>
<organism evidence="8 9">
    <name type="scientific">Auritidibacter ignavus</name>
    <dbReference type="NCBI Taxonomy" id="678932"/>
    <lineage>
        <taxon>Bacteria</taxon>
        <taxon>Bacillati</taxon>
        <taxon>Actinomycetota</taxon>
        <taxon>Actinomycetes</taxon>
        <taxon>Micrococcales</taxon>
        <taxon>Micrococcaceae</taxon>
        <taxon>Auritidibacter</taxon>
    </lineage>
</organism>
<dbReference type="SMART" id="SM00448">
    <property type="entry name" value="REC"/>
    <property type="match status" value="1"/>
</dbReference>
<dbReference type="PANTHER" id="PTHR43214:SF24">
    <property type="entry name" value="TRANSCRIPTIONAL REGULATORY PROTEIN NARL-RELATED"/>
    <property type="match status" value="1"/>
</dbReference>
<dbReference type="CDD" id="cd17535">
    <property type="entry name" value="REC_NarL-like"/>
    <property type="match status" value="1"/>
</dbReference>
<dbReference type="PROSITE" id="PS00622">
    <property type="entry name" value="HTH_LUXR_1"/>
    <property type="match status" value="1"/>
</dbReference>
<dbReference type="EMBL" id="CP122566">
    <property type="protein sequence ID" value="WGH92824.1"/>
    <property type="molecule type" value="Genomic_DNA"/>
</dbReference>
<dbReference type="SUPFAM" id="SSF46894">
    <property type="entry name" value="C-terminal effector domain of the bipartite response regulators"/>
    <property type="match status" value="1"/>
</dbReference>
<feature type="modified residue" description="4-aspartylphosphate" evidence="5">
    <location>
        <position position="54"/>
    </location>
</feature>
<protein>
    <submittedName>
        <fullName evidence="8">Response regulator transcription factor</fullName>
    </submittedName>
</protein>
<dbReference type="PANTHER" id="PTHR43214">
    <property type="entry name" value="TWO-COMPONENT RESPONSE REGULATOR"/>
    <property type="match status" value="1"/>
</dbReference>
<evidence type="ECO:0000256" key="3">
    <source>
        <dbReference type="ARBA" id="ARBA00023125"/>
    </source>
</evidence>
<evidence type="ECO:0000256" key="1">
    <source>
        <dbReference type="ARBA" id="ARBA00022553"/>
    </source>
</evidence>
<feature type="domain" description="HTH luxR-type" evidence="6">
    <location>
        <begin position="142"/>
        <end position="207"/>
    </location>
</feature>
<dbReference type="GO" id="GO:0006355">
    <property type="term" value="P:regulation of DNA-templated transcription"/>
    <property type="evidence" value="ECO:0007669"/>
    <property type="project" value="InterPro"/>
</dbReference>
<dbReference type="InterPro" id="IPR000792">
    <property type="entry name" value="Tscrpt_reg_LuxR_C"/>
</dbReference>
<dbReference type="GO" id="GO:0003677">
    <property type="term" value="F:DNA binding"/>
    <property type="evidence" value="ECO:0007669"/>
    <property type="project" value="UniProtKB-KW"/>
</dbReference>
<dbReference type="RefSeq" id="WP_110101538.1">
    <property type="nucleotide sequence ID" value="NZ_CP122561.1"/>
</dbReference>
<dbReference type="PRINTS" id="PR00038">
    <property type="entry name" value="HTHLUXR"/>
</dbReference>
<evidence type="ECO:0000259" key="7">
    <source>
        <dbReference type="PROSITE" id="PS50110"/>
    </source>
</evidence>
<dbReference type="SMART" id="SM00421">
    <property type="entry name" value="HTH_LUXR"/>
    <property type="match status" value="1"/>
</dbReference>
<proteinExistence type="predicted"/>
<name>A0AAJ6AIC3_9MICC</name>
<evidence type="ECO:0000259" key="6">
    <source>
        <dbReference type="PROSITE" id="PS50043"/>
    </source>
</evidence>
<dbReference type="CDD" id="cd06170">
    <property type="entry name" value="LuxR_C_like"/>
    <property type="match status" value="1"/>
</dbReference>
<dbReference type="Gene3D" id="3.40.50.2300">
    <property type="match status" value="1"/>
</dbReference>
<dbReference type="PROSITE" id="PS50110">
    <property type="entry name" value="RESPONSE_REGULATORY"/>
    <property type="match status" value="1"/>
</dbReference>
<dbReference type="Pfam" id="PF00196">
    <property type="entry name" value="GerE"/>
    <property type="match status" value="1"/>
</dbReference>
<dbReference type="InterPro" id="IPR058245">
    <property type="entry name" value="NreC/VraR/RcsB-like_REC"/>
</dbReference>
<keyword evidence="3" id="KW-0238">DNA-binding</keyword>
<evidence type="ECO:0000256" key="4">
    <source>
        <dbReference type="ARBA" id="ARBA00023163"/>
    </source>
</evidence>
<dbReference type="Proteomes" id="UP001224674">
    <property type="component" value="Chromosome"/>
</dbReference>
<evidence type="ECO:0000256" key="2">
    <source>
        <dbReference type="ARBA" id="ARBA00023015"/>
    </source>
</evidence>
<dbReference type="InterPro" id="IPR016032">
    <property type="entry name" value="Sig_transdc_resp-reg_C-effctor"/>
</dbReference>
<feature type="domain" description="Response regulatory" evidence="7">
    <location>
        <begin position="3"/>
        <end position="123"/>
    </location>
</feature>
<dbReference type="Pfam" id="PF00072">
    <property type="entry name" value="Response_reg"/>
    <property type="match status" value="1"/>
</dbReference>
<dbReference type="PROSITE" id="PS50043">
    <property type="entry name" value="HTH_LUXR_2"/>
    <property type="match status" value="1"/>
</dbReference>
<dbReference type="FunFam" id="1.10.10.10:FF:000153">
    <property type="entry name" value="LuxR family transcriptional regulator"/>
    <property type="match status" value="1"/>
</dbReference>
<keyword evidence="1 5" id="KW-0597">Phosphoprotein</keyword>
<evidence type="ECO:0000313" key="9">
    <source>
        <dbReference type="Proteomes" id="UP001224674"/>
    </source>
</evidence>
<gene>
    <name evidence="8" type="ORF">QDX21_11065</name>
</gene>
<dbReference type="GO" id="GO:0000160">
    <property type="term" value="P:phosphorelay signal transduction system"/>
    <property type="evidence" value="ECO:0007669"/>
    <property type="project" value="InterPro"/>
</dbReference>